<dbReference type="InterPro" id="IPR000160">
    <property type="entry name" value="GGDEF_dom"/>
</dbReference>
<evidence type="ECO:0000313" key="2">
    <source>
        <dbReference type="EMBL" id="MBV7271777.1"/>
    </source>
</evidence>
<name>A0A949WTR5_9CLOT</name>
<reference evidence="2" key="1">
    <citation type="submission" date="2020-12" db="EMBL/GenBank/DDBJ databases">
        <title>Clostridium thailandense sp. nov., a novel acetogenic bacterium isolated from peat land soil in Thailand.</title>
        <authorList>
            <person name="Chaikitkaew S."/>
            <person name="Birkeland N.K."/>
        </authorList>
    </citation>
    <scope>NUCLEOTIDE SEQUENCE</scope>
    <source>
        <strain evidence="2">PL3</strain>
    </source>
</reference>
<proteinExistence type="predicted"/>
<dbReference type="EMBL" id="JAEEGC010000008">
    <property type="protein sequence ID" value="MBV7271777.1"/>
    <property type="molecule type" value="Genomic_DNA"/>
</dbReference>
<dbReference type="AlphaFoldDB" id="A0A949WTR5"/>
<evidence type="ECO:0000259" key="1">
    <source>
        <dbReference type="PROSITE" id="PS50887"/>
    </source>
</evidence>
<accession>A0A949WTR5</accession>
<dbReference type="InterPro" id="IPR050469">
    <property type="entry name" value="Diguanylate_Cyclase"/>
</dbReference>
<dbReference type="PROSITE" id="PS50887">
    <property type="entry name" value="GGDEF"/>
    <property type="match status" value="1"/>
</dbReference>
<dbReference type="GO" id="GO:0005886">
    <property type="term" value="C:plasma membrane"/>
    <property type="evidence" value="ECO:0007669"/>
    <property type="project" value="TreeGrafter"/>
</dbReference>
<dbReference type="GO" id="GO:0052621">
    <property type="term" value="F:diguanylate cyclase activity"/>
    <property type="evidence" value="ECO:0007669"/>
    <property type="project" value="TreeGrafter"/>
</dbReference>
<protein>
    <submittedName>
        <fullName evidence="2">GGDEF domain-containing protein</fullName>
    </submittedName>
</protein>
<keyword evidence="3" id="KW-1185">Reference proteome</keyword>
<dbReference type="NCBIfam" id="TIGR00254">
    <property type="entry name" value="GGDEF"/>
    <property type="match status" value="1"/>
</dbReference>
<dbReference type="GO" id="GO:1902201">
    <property type="term" value="P:negative regulation of bacterial-type flagellum-dependent cell motility"/>
    <property type="evidence" value="ECO:0007669"/>
    <property type="project" value="TreeGrafter"/>
</dbReference>
<gene>
    <name evidence="2" type="ORF">I6U48_02460</name>
</gene>
<organism evidence="2 3">
    <name type="scientific">Clostridium thailandense</name>
    <dbReference type="NCBI Taxonomy" id="2794346"/>
    <lineage>
        <taxon>Bacteria</taxon>
        <taxon>Bacillati</taxon>
        <taxon>Bacillota</taxon>
        <taxon>Clostridia</taxon>
        <taxon>Eubacteriales</taxon>
        <taxon>Clostridiaceae</taxon>
        <taxon>Clostridium</taxon>
    </lineage>
</organism>
<dbReference type="PANTHER" id="PTHR45138">
    <property type="entry name" value="REGULATORY COMPONENTS OF SENSORY TRANSDUCTION SYSTEM"/>
    <property type="match status" value="1"/>
</dbReference>
<dbReference type="Pfam" id="PF00990">
    <property type="entry name" value="GGDEF"/>
    <property type="match status" value="1"/>
</dbReference>
<dbReference type="PANTHER" id="PTHR45138:SF9">
    <property type="entry name" value="DIGUANYLATE CYCLASE DGCM-RELATED"/>
    <property type="match status" value="1"/>
</dbReference>
<comment type="caution">
    <text evidence="2">The sequence shown here is derived from an EMBL/GenBank/DDBJ whole genome shotgun (WGS) entry which is preliminary data.</text>
</comment>
<dbReference type="RefSeq" id="WP_218318816.1">
    <property type="nucleotide sequence ID" value="NZ_JAEEGC010000008.1"/>
</dbReference>
<sequence>MEIVDQFKERLSIKNFYDVIRIVDPAKKLITIVADNKMNERLREDINNSQISNMPLSIIMTDIDFLKKVNHKYGYVIGDKILIGFSDLILKSMRNNADWVGRFGVEEFIVVLNNTGLKDAYNVAETIRKKLENTIFNYAGISINITASFGVYNIKSSDADSLDLLEQVEKNLYKAKTSGGNRTIINQDNINGIKTENLKEKAIKLSGLNKHINEIREILNEVCCNVDTSETVDGRLIVSEYLDELIVAYMKELNDLK</sequence>
<dbReference type="Proteomes" id="UP000694308">
    <property type="component" value="Unassembled WGS sequence"/>
</dbReference>
<dbReference type="GO" id="GO:0043709">
    <property type="term" value="P:cell adhesion involved in single-species biofilm formation"/>
    <property type="evidence" value="ECO:0007669"/>
    <property type="project" value="TreeGrafter"/>
</dbReference>
<dbReference type="CDD" id="cd01949">
    <property type="entry name" value="GGDEF"/>
    <property type="match status" value="1"/>
</dbReference>
<feature type="domain" description="GGDEF" evidence="1">
    <location>
        <begin position="54"/>
        <end position="188"/>
    </location>
</feature>
<evidence type="ECO:0000313" key="3">
    <source>
        <dbReference type="Proteomes" id="UP000694308"/>
    </source>
</evidence>
<dbReference type="SMART" id="SM00267">
    <property type="entry name" value="GGDEF"/>
    <property type="match status" value="1"/>
</dbReference>